<evidence type="ECO:0000259" key="10">
    <source>
        <dbReference type="PROSITE" id="PS51379"/>
    </source>
</evidence>
<dbReference type="GO" id="GO:0016491">
    <property type="term" value="F:oxidoreductase activity"/>
    <property type="evidence" value="ECO:0007669"/>
    <property type="project" value="UniProtKB-KW"/>
</dbReference>
<organism evidence="12 13">
    <name type="scientific">Desulfotruncus arcticus DSM 17038</name>
    <dbReference type="NCBI Taxonomy" id="1121424"/>
    <lineage>
        <taxon>Bacteria</taxon>
        <taxon>Bacillati</taxon>
        <taxon>Bacillota</taxon>
        <taxon>Clostridia</taxon>
        <taxon>Eubacteriales</taxon>
        <taxon>Desulfallaceae</taxon>
        <taxon>Desulfotruncus</taxon>
    </lineage>
</organism>
<keyword evidence="3" id="KW-0004">4Fe-4S</keyword>
<dbReference type="GO" id="GO:0016829">
    <property type="term" value="F:lyase activity"/>
    <property type="evidence" value="ECO:0007669"/>
    <property type="project" value="UniProtKB-KW"/>
</dbReference>
<keyword evidence="12" id="KW-0670">Pyruvate</keyword>
<dbReference type="SFLD" id="SFLDG01066">
    <property type="entry name" value="organic_radical-activating_enz"/>
    <property type="match status" value="1"/>
</dbReference>
<protein>
    <submittedName>
        <fullName evidence="12">Pyruvate formate lyase activating enzyme</fullName>
    </submittedName>
</protein>
<dbReference type="InterPro" id="IPR013785">
    <property type="entry name" value="Aldolase_TIM"/>
</dbReference>
<dbReference type="InterPro" id="IPR007197">
    <property type="entry name" value="rSAM"/>
</dbReference>
<dbReference type="PROSITE" id="PS51918">
    <property type="entry name" value="RADICAL_SAM"/>
    <property type="match status" value="1"/>
</dbReference>
<dbReference type="GO" id="GO:0051539">
    <property type="term" value="F:4 iron, 4 sulfur cluster binding"/>
    <property type="evidence" value="ECO:0007669"/>
    <property type="project" value="UniProtKB-KW"/>
</dbReference>
<dbReference type="PROSITE" id="PS00198">
    <property type="entry name" value="4FE4S_FER_1"/>
    <property type="match status" value="1"/>
</dbReference>
<dbReference type="GO" id="GO:0046872">
    <property type="term" value="F:metal ion binding"/>
    <property type="evidence" value="ECO:0007669"/>
    <property type="project" value="UniProtKB-KW"/>
</dbReference>
<feature type="domain" description="Radical SAM core" evidence="11">
    <location>
        <begin position="18"/>
        <end position="299"/>
    </location>
</feature>
<dbReference type="InterPro" id="IPR040074">
    <property type="entry name" value="BssD/PflA/YjjW"/>
</dbReference>
<keyword evidence="7" id="KW-0408">Iron</keyword>
<dbReference type="InterPro" id="IPR012839">
    <property type="entry name" value="Organic_radical_activase"/>
</dbReference>
<dbReference type="STRING" id="341036.SAMN05660649_04506"/>
<evidence type="ECO:0000256" key="6">
    <source>
        <dbReference type="ARBA" id="ARBA00023002"/>
    </source>
</evidence>
<keyword evidence="12" id="KW-0456">Lyase</keyword>
<dbReference type="InterPro" id="IPR058240">
    <property type="entry name" value="rSAM_sf"/>
</dbReference>
<keyword evidence="6" id="KW-0560">Oxidoreductase</keyword>
<dbReference type="Gene3D" id="3.20.20.70">
    <property type="entry name" value="Aldolase class I"/>
    <property type="match status" value="1"/>
</dbReference>
<dbReference type="InterPro" id="IPR017900">
    <property type="entry name" value="4Fe4S_Fe_S_CS"/>
</dbReference>
<dbReference type="PROSITE" id="PS01087">
    <property type="entry name" value="RADICAL_ACTIVATING"/>
    <property type="match status" value="1"/>
</dbReference>
<evidence type="ECO:0000256" key="5">
    <source>
        <dbReference type="ARBA" id="ARBA00022723"/>
    </source>
</evidence>
<name>A0A1I2YP41_9FIRM</name>
<proteinExistence type="inferred from homology"/>
<gene>
    <name evidence="12" type="ORF">SAMN05660649_04506</name>
</gene>
<evidence type="ECO:0000313" key="13">
    <source>
        <dbReference type="Proteomes" id="UP000199337"/>
    </source>
</evidence>
<dbReference type="Gene3D" id="3.30.70.20">
    <property type="match status" value="1"/>
</dbReference>
<dbReference type="Proteomes" id="UP000199337">
    <property type="component" value="Unassembled WGS sequence"/>
</dbReference>
<comment type="catalytic activity">
    <reaction evidence="9">
        <text>glycyl-[protein] + reduced [flavodoxin] + S-adenosyl-L-methionine = glycin-2-yl radical-[protein] + semiquinone [flavodoxin] + 5'-deoxyadenosine + L-methionine + H(+)</text>
        <dbReference type="Rhea" id="RHEA:61976"/>
        <dbReference type="Rhea" id="RHEA-COMP:10622"/>
        <dbReference type="Rhea" id="RHEA-COMP:14480"/>
        <dbReference type="Rhea" id="RHEA-COMP:15993"/>
        <dbReference type="Rhea" id="RHEA-COMP:15994"/>
        <dbReference type="ChEBI" id="CHEBI:15378"/>
        <dbReference type="ChEBI" id="CHEBI:17319"/>
        <dbReference type="ChEBI" id="CHEBI:29947"/>
        <dbReference type="ChEBI" id="CHEBI:32722"/>
        <dbReference type="ChEBI" id="CHEBI:57618"/>
        <dbReference type="ChEBI" id="CHEBI:57844"/>
        <dbReference type="ChEBI" id="CHEBI:59789"/>
        <dbReference type="ChEBI" id="CHEBI:140311"/>
    </reaction>
</comment>
<evidence type="ECO:0000259" key="11">
    <source>
        <dbReference type="PROSITE" id="PS51918"/>
    </source>
</evidence>
<dbReference type="InterPro" id="IPR001989">
    <property type="entry name" value="Radical_activat_CS"/>
</dbReference>
<keyword evidence="8" id="KW-0411">Iron-sulfur</keyword>
<dbReference type="Pfam" id="PF04055">
    <property type="entry name" value="Radical_SAM"/>
    <property type="match status" value="1"/>
</dbReference>
<dbReference type="OrthoDB" id="9782387at2"/>
<sequence>MTHKDAGLVFNIQQFSVHDGPGIRTIVFFKGCPLRCQWCANPESQNQNTELSFNYNKCIGTKECALCIKACPEEAIAESGDNSIKINRELCVNCNICAGVCPAKALEIFGRFMTVNEVLKIVEEDSVFYSRSGGGITLSGGEPLMQADFAWQLLKEAKSRGINTAIETCGYANWDNAKKVFKYVNTVFYDIKCLDADKHKQFTSVSNKIILDNLEKLCREFPHIPVIVRTPVIPGFNDGAEDIIAIRDYIKNIPNISYELLAYHRFGESKYPYLGRDYLFKDAEPLSQERIKQLKAIVE</sequence>
<evidence type="ECO:0000256" key="1">
    <source>
        <dbReference type="ARBA" id="ARBA00001966"/>
    </source>
</evidence>
<keyword evidence="4" id="KW-0949">S-adenosyl-L-methionine</keyword>
<dbReference type="PANTHER" id="PTHR30352">
    <property type="entry name" value="PYRUVATE FORMATE-LYASE-ACTIVATING ENZYME"/>
    <property type="match status" value="1"/>
</dbReference>
<accession>A0A1I2YP41</accession>
<feature type="domain" description="4Fe-4S ferredoxin-type" evidence="10">
    <location>
        <begin position="82"/>
        <end position="111"/>
    </location>
</feature>
<dbReference type="RefSeq" id="WP_092474607.1">
    <property type="nucleotide sequence ID" value="NZ_FOOX01000022.1"/>
</dbReference>
<comment type="cofactor">
    <cofactor evidence="1">
        <name>[4Fe-4S] cluster</name>
        <dbReference type="ChEBI" id="CHEBI:49883"/>
    </cofactor>
</comment>
<dbReference type="AlphaFoldDB" id="A0A1I2YP41"/>
<evidence type="ECO:0000313" key="12">
    <source>
        <dbReference type="EMBL" id="SFH27049.1"/>
    </source>
</evidence>
<dbReference type="EMBL" id="FOOX01000022">
    <property type="protein sequence ID" value="SFH27049.1"/>
    <property type="molecule type" value="Genomic_DNA"/>
</dbReference>
<evidence type="ECO:0000256" key="2">
    <source>
        <dbReference type="ARBA" id="ARBA00009777"/>
    </source>
</evidence>
<dbReference type="InterPro" id="IPR034457">
    <property type="entry name" value="Organic_radical-activating"/>
</dbReference>
<feature type="domain" description="4Fe-4S ferredoxin-type" evidence="10">
    <location>
        <begin position="49"/>
        <end position="81"/>
    </location>
</feature>
<dbReference type="SUPFAM" id="SSF54862">
    <property type="entry name" value="4Fe-4S ferredoxins"/>
    <property type="match status" value="1"/>
</dbReference>
<dbReference type="PIRSF" id="PIRSF000371">
    <property type="entry name" value="PFL_act_enz"/>
    <property type="match status" value="1"/>
</dbReference>
<evidence type="ECO:0000256" key="4">
    <source>
        <dbReference type="ARBA" id="ARBA00022691"/>
    </source>
</evidence>
<dbReference type="PROSITE" id="PS51379">
    <property type="entry name" value="4FE4S_FER_2"/>
    <property type="match status" value="2"/>
</dbReference>
<comment type="similarity">
    <text evidence="2">Belongs to the organic radical-activating enzymes family.</text>
</comment>
<keyword evidence="5" id="KW-0479">Metal-binding</keyword>
<evidence type="ECO:0000256" key="8">
    <source>
        <dbReference type="ARBA" id="ARBA00023014"/>
    </source>
</evidence>
<evidence type="ECO:0000256" key="9">
    <source>
        <dbReference type="ARBA" id="ARBA00047365"/>
    </source>
</evidence>
<dbReference type="SUPFAM" id="SSF102114">
    <property type="entry name" value="Radical SAM enzymes"/>
    <property type="match status" value="1"/>
</dbReference>
<reference evidence="13" key="1">
    <citation type="submission" date="2016-10" db="EMBL/GenBank/DDBJ databases">
        <authorList>
            <person name="Varghese N."/>
            <person name="Submissions S."/>
        </authorList>
    </citation>
    <scope>NUCLEOTIDE SEQUENCE [LARGE SCALE GENOMIC DNA]</scope>
    <source>
        <strain evidence="13">DSM 17038</strain>
    </source>
</reference>
<dbReference type="SFLD" id="SFLDS00029">
    <property type="entry name" value="Radical_SAM"/>
    <property type="match status" value="1"/>
</dbReference>
<evidence type="ECO:0000256" key="7">
    <source>
        <dbReference type="ARBA" id="ARBA00023004"/>
    </source>
</evidence>
<keyword evidence="13" id="KW-1185">Reference proteome</keyword>
<evidence type="ECO:0000256" key="3">
    <source>
        <dbReference type="ARBA" id="ARBA00022485"/>
    </source>
</evidence>
<dbReference type="SFLD" id="SFLDG01118">
    <property type="entry name" value="activating_enzymes__group_2"/>
    <property type="match status" value="1"/>
</dbReference>
<dbReference type="InterPro" id="IPR017896">
    <property type="entry name" value="4Fe4S_Fe-S-bd"/>
</dbReference>
<dbReference type="NCBIfam" id="TIGR02494">
    <property type="entry name" value="PFLE_PFLC"/>
    <property type="match status" value="1"/>
</dbReference>
<dbReference type="PANTHER" id="PTHR30352:SF4">
    <property type="entry name" value="PYRUVATE FORMATE-LYASE 2-ACTIVATING ENZYME"/>
    <property type="match status" value="1"/>
</dbReference>